<keyword evidence="2" id="KW-1185">Reference proteome</keyword>
<dbReference type="EMBL" id="JEMT01013075">
    <property type="protein sequence ID" value="EXX74255.1"/>
    <property type="molecule type" value="Genomic_DNA"/>
</dbReference>
<dbReference type="HOGENOM" id="CLU_000288_7_17_1"/>
<proteinExistence type="predicted"/>
<dbReference type="Proteomes" id="UP000022910">
    <property type="component" value="Unassembled WGS sequence"/>
</dbReference>
<evidence type="ECO:0000313" key="2">
    <source>
        <dbReference type="Proteomes" id="UP000022910"/>
    </source>
</evidence>
<accession>A0A015K3T4</accession>
<protein>
    <submittedName>
        <fullName evidence="1">Uncharacterized protein</fullName>
    </submittedName>
</protein>
<comment type="caution">
    <text evidence="1">The sequence shown here is derived from an EMBL/GenBank/DDBJ whole genome shotgun (WGS) entry which is preliminary data.</text>
</comment>
<organism evidence="1 2">
    <name type="scientific">Rhizophagus irregularis (strain DAOM 197198w)</name>
    <name type="common">Glomus intraradices</name>
    <dbReference type="NCBI Taxonomy" id="1432141"/>
    <lineage>
        <taxon>Eukaryota</taxon>
        <taxon>Fungi</taxon>
        <taxon>Fungi incertae sedis</taxon>
        <taxon>Mucoromycota</taxon>
        <taxon>Glomeromycotina</taxon>
        <taxon>Glomeromycetes</taxon>
        <taxon>Glomerales</taxon>
        <taxon>Glomeraceae</taxon>
        <taxon>Rhizophagus</taxon>
    </lineage>
</organism>
<evidence type="ECO:0000313" key="1">
    <source>
        <dbReference type="EMBL" id="EXX74255.1"/>
    </source>
</evidence>
<gene>
    <name evidence="1" type="ORF">RirG_052790</name>
</gene>
<dbReference type="AlphaFoldDB" id="A0A015K3T4"/>
<sequence>MNRLKNDFADWTSGNEKIDDFIKKMQLKLNEYGDMIFEWIPYNKFIDVKEIENSVFATAIWKDGPLYYSKIRRNYKRESDEKILLKYLYNSQNINHAFLNEA</sequence>
<reference evidence="1 2" key="1">
    <citation type="submission" date="2014-02" db="EMBL/GenBank/DDBJ databases">
        <title>Single nucleus genome sequencing reveals high similarity among nuclei of an endomycorrhizal fungus.</title>
        <authorList>
            <person name="Lin K."/>
            <person name="Geurts R."/>
            <person name="Zhang Z."/>
            <person name="Limpens E."/>
            <person name="Saunders D.G."/>
            <person name="Mu D."/>
            <person name="Pang E."/>
            <person name="Cao H."/>
            <person name="Cha H."/>
            <person name="Lin T."/>
            <person name="Zhou Q."/>
            <person name="Shang Y."/>
            <person name="Li Y."/>
            <person name="Ivanov S."/>
            <person name="Sharma T."/>
            <person name="Velzen R.V."/>
            <person name="Ruijter N.D."/>
            <person name="Aanen D.K."/>
            <person name="Win J."/>
            <person name="Kamoun S."/>
            <person name="Bisseling T."/>
            <person name="Huang S."/>
        </authorList>
    </citation>
    <scope>NUCLEOTIDE SEQUENCE [LARGE SCALE GENOMIC DNA]</scope>
    <source>
        <strain evidence="2">DAOM197198w</strain>
    </source>
</reference>
<name>A0A015K3T4_RHIIW</name>